<keyword evidence="1" id="KW-0472">Membrane</keyword>
<name>A0A4U0V6V4_9PEZI</name>
<comment type="caution">
    <text evidence="2">The sequence shown here is derived from an EMBL/GenBank/DDBJ whole genome shotgun (WGS) entry which is preliminary data.</text>
</comment>
<dbReference type="AlphaFoldDB" id="A0A4U0V6V4"/>
<evidence type="ECO:0000313" key="2">
    <source>
        <dbReference type="EMBL" id="TKA44102.1"/>
    </source>
</evidence>
<dbReference type="EMBL" id="NAJP01000016">
    <property type="protein sequence ID" value="TKA44102.1"/>
    <property type="molecule type" value="Genomic_DNA"/>
</dbReference>
<feature type="transmembrane region" description="Helical" evidence="1">
    <location>
        <begin position="6"/>
        <end position="27"/>
    </location>
</feature>
<protein>
    <submittedName>
        <fullName evidence="2">Uncharacterized protein</fullName>
    </submittedName>
</protein>
<proteinExistence type="predicted"/>
<keyword evidence="1" id="KW-0812">Transmembrane</keyword>
<reference evidence="2 3" key="1">
    <citation type="submission" date="2017-03" db="EMBL/GenBank/DDBJ databases">
        <title>Genomes of endolithic fungi from Antarctica.</title>
        <authorList>
            <person name="Coleine C."/>
            <person name="Masonjones S."/>
            <person name="Stajich J.E."/>
        </authorList>
    </citation>
    <scope>NUCLEOTIDE SEQUENCE [LARGE SCALE GENOMIC DNA]</scope>
    <source>
        <strain evidence="2 3">CCFEE 5311</strain>
    </source>
</reference>
<gene>
    <name evidence="2" type="ORF">B0A54_04868</name>
</gene>
<evidence type="ECO:0000256" key="1">
    <source>
        <dbReference type="SAM" id="Phobius"/>
    </source>
</evidence>
<organism evidence="2 3">
    <name type="scientific">Friedmanniomyces endolithicus</name>
    <dbReference type="NCBI Taxonomy" id="329885"/>
    <lineage>
        <taxon>Eukaryota</taxon>
        <taxon>Fungi</taxon>
        <taxon>Dikarya</taxon>
        <taxon>Ascomycota</taxon>
        <taxon>Pezizomycotina</taxon>
        <taxon>Dothideomycetes</taxon>
        <taxon>Dothideomycetidae</taxon>
        <taxon>Mycosphaerellales</taxon>
        <taxon>Teratosphaeriaceae</taxon>
        <taxon>Friedmanniomyces</taxon>
    </lineage>
</organism>
<accession>A0A4U0V6V4</accession>
<sequence>MKPSEVVTGPLVTVLLLIWLLLLLAALEEDGRLGAVPEEAERVPVRGSPEDVGVDEVLLLAVTGEAGVLLDAREVVTPLPDVEGEYGGYGAGPTDGE</sequence>
<dbReference type="Proteomes" id="UP000310066">
    <property type="component" value="Unassembled WGS sequence"/>
</dbReference>
<keyword evidence="1" id="KW-1133">Transmembrane helix</keyword>
<evidence type="ECO:0000313" key="3">
    <source>
        <dbReference type="Proteomes" id="UP000310066"/>
    </source>
</evidence>